<dbReference type="InterPro" id="IPR007314">
    <property type="entry name" value="Cofac_haem-bd_dom"/>
</dbReference>
<proteinExistence type="predicted"/>
<protein>
    <recommendedName>
        <fullName evidence="1">Haem-binding uptake Tiki superfamily ChaN domain-containing protein</fullName>
    </recommendedName>
</protein>
<evidence type="ECO:0000313" key="2">
    <source>
        <dbReference type="EMBL" id="KAA8495082.1"/>
    </source>
</evidence>
<gene>
    <name evidence="2" type="ORF">FVE85_3323</name>
</gene>
<organism evidence="2 3">
    <name type="scientific">Porphyridium purpureum</name>
    <name type="common">Red alga</name>
    <name type="synonym">Porphyridium cruentum</name>
    <dbReference type="NCBI Taxonomy" id="35688"/>
    <lineage>
        <taxon>Eukaryota</taxon>
        <taxon>Rhodophyta</taxon>
        <taxon>Bangiophyceae</taxon>
        <taxon>Porphyridiales</taxon>
        <taxon>Porphyridiaceae</taxon>
        <taxon>Porphyridium</taxon>
    </lineage>
</organism>
<dbReference type="OMA" id="THAMAFQ"/>
<sequence>MTRTETWKARQAWTPRRVARIKATERSDSSALECTRRLQMELGDELMKRHEQRQRQTHAMAFQHGGTLGEAVLPQRQSGRKGRCCVNRARRGVRHASAESHVTRMECGELESGREAQPTRRDLLRSVVGVGLGLGLGSGSMGTVLPAWADMAQLQHAPRVIREGERIFDTRIGSYLPIRAAMEHLPRYLRGNTNPELADSAVPPSSAQKRLLVIGEEHTHPLHHRMQLDVIKTLRQNAPTKPLAIGLEHFYRQHQGHLDDYVYGRIGLNKLKERTKWDEMWGHDFNFWLPIFAYARQHGIRLVGLNLPSKAVQIVAERGLDSVPEKLRSTFPEIDLSNQKHYNRFASNMMGVHADVAGAYLKSYYEAYCLWEDYMADSASQFLQNAPGFKNGQGQLVILAGAAHVEGRNGIPDRLSRRMGGEDVFTIVPKSVSFTSEGLPHIQRPEKRDTSDWVWYTRRPVDLV</sequence>
<accession>A0A5J4YW85</accession>
<dbReference type="OrthoDB" id="8300214at2759"/>
<keyword evidence="3" id="KW-1185">Reference proteome</keyword>
<dbReference type="Pfam" id="PF04187">
    <property type="entry name" value="Cofac_haem_bdg"/>
    <property type="match status" value="1"/>
</dbReference>
<dbReference type="SUPFAM" id="SSF159501">
    <property type="entry name" value="EreA/ChaN-like"/>
    <property type="match status" value="1"/>
</dbReference>
<name>A0A5J4YW85_PORPP</name>
<reference evidence="3" key="1">
    <citation type="journal article" date="2019" name="Nat. Commun.">
        <title>Expansion of phycobilisome linker gene families in mesophilic red algae.</title>
        <authorList>
            <person name="Lee J."/>
            <person name="Kim D."/>
            <person name="Bhattacharya D."/>
            <person name="Yoon H.S."/>
        </authorList>
    </citation>
    <scope>NUCLEOTIDE SEQUENCE [LARGE SCALE GENOMIC DNA]</scope>
    <source>
        <strain evidence="3">CCMP 1328</strain>
    </source>
</reference>
<dbReference type="CDD" id="cd14727">
    <property type="entry name" value="ChanN-like"/>
    <property type="match status" value="1"/>
</dbReference>
<feature type="domain" description="Haem-binding uptake Tiki superfamily ChaN" evidence="1">
    <location>
        <begin position="207"/>
        <end position="415"/>
    </location>
</feature>
<dbReference type="Gene3D" id="3.40.50.11550">
    <property type="match status" value="1"/>
</dbReference>
<dbReference type="Proteomes" id="UP000324585">
    <property type="component" value="Unassembled WGS sequence"/>
</dbReference>
<evidence type="ECO:0000313" key="3">
    <source>
        <dbReference type="Proteomes" id="UP000324585"/>
    </source>
</evidence>
<comment type="caution">
    <text evidence="2">The sequence shown here is derived from an EMBL/GenBank/DDBJ whole genome shotgun (WGS) entry which is preliminary data.</text>
</comment>
<dbReference type="EMBL" id="VRMN01000004">
    <property type="protein sequence ID" value="KAA8495082.1"/>
    <property type="molecule type" value="Genomic_DNA"/>
</dbReference>
<dbReference type="AlphaFoldDB" id="A0A5J4YW85"/>
<evidence type="ECO:0000259" key="1">
    <source>
        <dbReference type="Pfam" id="PF04187"/>
    </source>
</evidence>